<name>A0A8S3DL10_9BILA</name>
<accession>A0A8S3DL10</accession>
<evidence type="ECO:0000313" key="2">
    <source>
        <dbReference type="EMBL" id="CAF5030270.1"/>
    </source>
</evidence>
<gene>
    <name evidence="2" type="ORF">GIL414_LOCUS58865</name>
</gene>
<dbReference type="AlphaFoldDB" id="A0A8S3DL10"/>
<evidence type="ECO:0000256" key="1">
    <source>
        <dbReference type="SAM" id="MobiDB-lite"/>
    </source>
</evidence>
<feature type="compositionally biased region" description="Polar residues" evidence="1">
    <location>
        <begin position="25"/>
        <end position="54"/>
    </location>
</feature>
<organism evidence="2 3">
    <name type="scientific">Rotaria magnacalcarata</name>
    <dbReference type="NCBI Taxonomy" id="392030"/>
    <lineage>
        <taxon>Eukaryota</taxon>
        <taxon>Metazoa</taxon>
        <taxon>Spiralia</taxon>
        <taxon>Gnathifera</taxon>
        <taxon>Rotifera</taxon>
        <taxon>Eurotatoria</taxon>
        <taxon>Bdelloidea</taxon>
        <taxon>Philodinida</taxon>
        <taxon>Philodinidae</taxon>
        <taxon>Rotaria</taxon>
    </lineage>
</organism>
<reference evidence="2" key="1">
    <citation type="submission" date="2021-02" db="EMBL/GenBank/DDBJ databases">
        <authorList>
            <person name="Nowell W R."/>
        </authorList>
    </citation>
    <scope>NUCLEOTIDE SEQUENCE</scope>
</reference>
<feature type="region of interest" description="Disordered" evidence="1">
    <location>
        <begin position="1"/>
        <end position="54"/>
    </location>
</feature>
<dbReference type="EMBL" id="CAJOBJ010219669">
    <property type="protein sequence ID" value="CAF5030270.1"/>
    <property type="molecule type" value="Genomic_DNA"/>
</dbReference>
<proteinExistence type="predicted"/>
<sequence>MPSLRRQWLGYKNENENKTDDKSSLNRQPSFNNESYGTSRFNPIFETTSGVTST</sequence>
<protein>
    <submittedName>
        <fullName evidence="2">Uncharacterized protein</fullName>
    </submittedName>
</protein>
<feature type="compositionally biased region" description="Basic and acidic residues" evidence="1">
    <location>
        <begin position="13"/>
        <end position="24"/>
    </location>
</feature>
<dbReference type="Proteomes" id="UP000681720">
    <property type="component" value="Unassembled WGS sequence"/>
</dbReference>
<comment type="caution">
    <text evidence="2">The sequence shown here is derived from an EMBL/GenBank/DDBJ whole genome shotgun (WGS) entry which is preliminary data.</text>
</comment>
<evidence type="ECO:0000313" key="3">
    <source>
        <dbReference type="Proteomes" id="UP000681720"/>
    </source>
</evidence>
<feature type="non-terminal residue" evidence="2">
    <location>
        <position position="54"/>
    </location>
</feature>